<protein>
    <submittedName>
        <fullName evidence="1">Uncharacterized protein</fullName>
    </submittedName>
</protein>
<comment type="caution">
    <text evidence="1">The sequence shown here is derived from an EMBL/GenBank/DDBJ whole genome shotgun (WGS) entry which is preliminary data.</text>
</comment>
<keyword evidence="2" id="KW-1185">Reference proteome</keyword>
<dbReference type="Proteomes" id="UP001175271">
    <property type="component" value="Unassembled WGS sequence"/>
</dbReference>
<proteinExistence type="predicted"/>
<dbReference type="EMBL" id="JAUCMV010000002">
    <property type="protein sequence ID" value="KAK0415822.1"/>
    <property type="molecule type" value="Genomic_DNA"/>
</dbReference>
<organism evidence="1 2">
    <name type="scientific">Steinernema hermaphroditum</name>
    <dbReference type="NCBI Taxonomy" id="289476"/>
    <lineage>
        <taxon>Eukaryota</taxon>
        <taxon>Metazoa</taxon>
        <taxon>Ecdysozoa</taxon>
        <taxon>Nematoda</taxon>
        <taxon>Chromadorea</taxon>
        <taxon>Rhabditida</taxon>
        <taxon>Tylenchina</taxon>
        <taxon>Panagrolaimomorpha</taxon>
        <taxon>Strongyloidoidea</taxon>
        <taxon>Steinernematidae</taxon>
        <taxon>Steinernema</taxon>
    </lineage>
</organism>
<gene>
    <name evidence="1" type="ORF">QR680_012140</name>
</gene>
<evidence type="ECO:0000313" key="1">
    <source>
        <dbReference type="EMBL" id="KAK0415822.1"/>
    </source>
</evidence>
<accession>A0AA39I121</accession>
<reference evidence="1" key="1">
    <citation type="submission" date="2023-06" db="EMBL/GenBank/DDBJ databases">
        <title>Genomic analysis of the entomopathogenic nematode Steinernema hermaphroditum.</title>
        <authorList>
            <person name="Schwarz E.M."/>
            <person name="Heppert J.K."/>
            <person name="Baniya A."/>
            <person name="Schwartz H.T."/>
            <person name="Tan C.-H."/>
            <person name="Antoshechkin I."/>
            <person name="Sternberg P.W."/>
            <person name="Goodrich-Blair H."/>
            <person name="Dillman A.R."/>
        </authorList>
    </citation>
    <scope>NUCLEOTIDE SEQUENCE</scope>
    <source>
        <strain evidence="1">PS9179</strain>
        <tissue evidence="1">Whole animal</tissue>
    </source>
</reference>
<evidence type="ECO:0000313" key="2">
    <source>
        <dbReference type="Proteomes" id="UP001175271"/>
    </source>
</evidence>
<name>A0AA39I121_9BILA</name>
<dbReference type="AlphaFoldDB" id="A0AA39I121"/>
<sequence length="92" mass="9199">MSESTEESNCGFGPSGGFGGCDAIEDMAAFLTVGFRAAEMAAFLVAGFCAADTAALLTAGFLAAEKTAFCTALFSNNDLAAAKPPAGFGLSR</sequence>